<organism evidence="5 6">
    <name type="scientific">Kaistia nematophila</name>
    <dbReference type="NCBI Taxonomy" id="2994654"/>
    <lineage>
        <taxon>Bacteria</taxon>
        <taxon>Pseudomonadati</taxon>
        <taxon>Pseudomonadota</taxon>
        <taxon>Alphaproteobacteria</taxon>
        <taxon>Hyphomicrobiales</taxon>
        <taxon>Kaistiaceae</taxon>
        <taxon>Kaistia</taxon>
    </lineage>
</organism>
<dbReference type="GO" id="GO:0008233">
    <property type="term" value="F:peptidase activity"/>
    <property type="evidence" value="ECO:0007669"/>
    <property type="project" value="UniProtKB-KW"/>
</dbReference>
<dbReference type="PANTHER" id="PTHR43270">
    <property type="entry name" value="BETA-ALA-HIS DIPEPTIDASE"/>
    <property type="match status" value="1"/>
</dbReference>
<evidence type="ECO:0000313" key="6">
    <source>
        <dbReference type="Proteomes" id="UP001144805"/>
    </source>
</evidence>
<gene>
    <name evidence="5" type="ORF">OSH07_23310</name>
</gene>
<dbReference type="GO" id="GO:0046872">
    <property type="term" value="F:metal ion binding"/>
    <property type="evidence" value="ECO:0007669"/>
    <property type="project" value="UniProtKB-KW"/>
</dbReference>
<feature type="domain" description="Peptidase M20 dimerisation" evidence="4">
    <location>
        <begin position="202"/>
        <end position="360"/>
    </location>
</feature>
<keyword evidence="6" id="KW-1185">Reference proteome</keyword>
<protein>
    <submittedName>
        <fullName evidence="5">M20/M25/M40 family metallo-hydrolase</fullName>
    </submittedName>
</protein>
<accession>A0A9X3IMT1</accession>
<dbReference type="AlphaFoldDB" id="A0A9X3IMT1"/>
<dbReference type="EMBL" id="JAPKNK010000015">
    <property type="protein sequence ID" value="MCX5572149.1"/>
    <property type="molecule type" value="Genomic_DNA"/>
</dbReference>
<evidence type="ECO:0000256" key="2">
    <source>
        <dbReference type="ARBA" id="ARBA00022723"/>
    </source>
</evidence>
<dbReference type="Pfam" id="PF01546">
    <property type="entry name" value="Peptidase_M20"/>
    <property type="match status" value="1"/>
</dbReference>
<evidence type="ECO:0000256" key="3">
    <source>
        <dbReference type="ARBA" id="ARBA00022801"/>
    </source>
</evidence>
<reference evidence="5" key="1">
    <citation type="submission" date="2022-11" db="EMBL/GenBank/DDBJ databases">
        <title>Biodiversity and phylogenetic relationships of bacteria.</title>
        <authorList>
            <person name="Machado R.A.R."/>
            <person name="Bhat A."/>
            <person name="Loulou A."/>
            <person name="Kallel S."/>
        </authorList>
    </citation>
    <scope>NUCLEOTIDE SEQUENCE</scope>
    <source>
        <strain evidence="5">K-TC2</strain>
    </source>
</reference>
<dbReference type="Proteomes" id="UP001144805">
    <property type="component" value="Unassembled WGS sequence"/>
</dbReference>
<dbReference type="SUPFAM" id="SSF53187">
    <property type="entry name" value="Zn-dependent exopeptidases"/>
    <property type="match status" value="1"/>
</dbReference>
<dbReference type="RefSeq" id="WP_266341111.1">
    <property type="nucleotide sequence ID" value="NZ_JAPKNK010000015.1"/>
</dbReference>
<keyword evidence="1" id="KW-0645">Protease</keyword>
<dbReference type="Gene3D" id="3.30.70.360">
    <property type="match status" value="1"/>
</dbReference>
<dbReference type="GO" id="GO:0006508">
    <property type="term" value="P:proteolysis"/>
    <property type="evidence" value="ECO:0007669"/>
    <property type="project" value="UniProtKB-KW"/>
</dbReference>
<evidence type="ECO:0000259" key="4">
    <source>
        <dbReference type="Pfam" id="PF07687"/>
    </source>
</evidence>
<dbReference type="NCBIfam" id="NF006579">
    <property type="entry name" value="PRK09104.1"/>
    <property type="match status" value="1"/>
</dbReference>
<evidence type="ECO:0000313" key="5">
    <source>
        <dbReference type="EMBL" id="MCX5572149.1"/>
    </source>
</evidence>
<sequence length="465" mass="49871">MSDRLADVLAHIDADIENSLDRLFKLIRVESISTDPAYAGACREAAEMIAADLASIGFDASARPTAGHPMVVGHQDGGKGPRALFYGHYDVQPVDPLDLWETAPFEPRIVTAADGTKQIVARGTSDDKGQLMTFIEAFRAWKAVTGKLPIPVSILLEGEEESGGANLVPFMKANKDELAADFAFVCDTNMWDAETPAVTTMLRGLVGEEITITAASRDLHSGMYGGAARNPIHVLVSILDGLRDENGRVTLPGFYDGVGEIPDSIRQQWQSLGFDPEKFLGEVGLSVPAGEVDRSVLEKIWARPTCEVNGISGGYTGKGFKTVIASQAFAKVSFRLVDKQDPDKIRAAFRAYVQSKLPADCTVEFTPHGGSPGIRLSAENPALVKTRAALTNEWGHECVVVGSGGSIPVAGDFKTVLGLDALMVGFAQENDRIHSPNEKYNLSSFHGGIRSWARILAALSEESAS</sequence>
<comment type="caution">
    <text evidence="5">The sequence shown here is derived from an EMBL/GenBank/DDBJ whole genome shotgun (WGS) entry which is preliminary data.</text>
</comment>
<keyword evidence="2" id="KW-0479">Metal-binding</keyword>
<dbReference type="PANTHER" id="PTHR43270:SF12">
    <property type="entry name" value="SUCCINYL-DIAMINOPIMELATE DESUCCINYLASE"/>
    <property type="match status" value="1"/>
</dbReference>
<dbReference type="Gene3D" id="3.40.630.10">
    <property type="entry name" value="Zn peptidases"/>
    <property type="match status" value="1"/>
</dbReference>
<evidence type="ECO:0000256" key="1">
    <source>
        <dbReference type="ARBA" id="ARBA00022670"/>
    </source>
</evidence>
<proteinExistence type="predicted"/>
<dbReference type="Pfam" id="PF07687">
    <property type="entry name" value="M20_dimer"/>
    <property type="match status" value="1"/>
</dbReference>
<dbReference type="InterPro" id="IPR011650">
    <property type="entry name" value="Peptidase_M20_dimer"/>
</dbReference>
<keyword evidence="3" id="KW-0378">Hydrolase</keyword>
<dbReference type="InterPro" id="IPR002933">
    <property type="entry name" value="Peptidase_M20"/>
</dbReference>
<dbReference type="InterPro" id="IPR051458">
    <property type="entry name" value="Cyt/Met_Dipeptidase"/>
</dbReference>
<name>A0A9X3IMT1_9HYPH</name>